<protein>
    <submittedName>
        <fullName evidence="8">Homeobox domain-containing protein</fullName>
    </submittedName>
</protein>
<feature type="compositionally biased region" description="Low complexity" evidence="4">
    <location>
        <begin position="35"/>
        <end position="55"/>
    </location>
</feature>
<feature type="DNA-binding region" description="Homeobox" evidence="2">
    <location>
        <begin position="95"/>
        <end position="171"/>
    </location>
</feature>
<evidence type="ECO:0000259" key="5">
    <source>
        <dbReference type="PROSITE" id="PS50071"/>
    </source>
</evidence>
<feature type="compositionally biased region" description="Low complexity" evidence="4">
    <location>
        <begin position="13"/>
        <end position="23"/>
    </location>
</feature>
<dbReference type="GO" id="GO:0003691">
    <property type="term" value="F:double-stranded telomeric DNA binding"/>
    <property type="evidence" value="ECO:0007669"/>
    <property type="project" value="InterPro"/>
</dbReference>
<evidence type="ECO:0000313" key="7">
    <source>
        <dbReference type="Proteomes" id="UP000267606"/>
    </source>
</evidence>
<dbReference type="PANTHER" id="PTHR14618:SF0">
    <property type="entry name" value="HOMEOBOX-CONTAINING PROTEIN 1"/>
    <property type="match status" value="1"/>
</dbReference>
<dbReference type="InterPro" id="IPR040363">
    <property type="entry name" value="HMBOX1"/>
</dbReference>
<gene>
    <name evidence="6" type="ORF">OFLC_LOCUS12688</name>
</gene>
<evidence type="ECO:0000256" key="1">
    <source>
        <dbReference type="ARBA" id="ARBA00004123"/>
    </source>
</evidence>
<dbReference type="AlphaFoldDB" id="A0A183HYX6"/>
<dbReference type="STRING" id="387005.A0A183HYX6"/>
<dbReference type="Pfam" id="PF00046">
    <property type="entry name" value="Homeodomain"/>
    <property type="match status" value="1"/>
</dbReference>
<keyword evidence="2 3" id="KW-0539">Nucleus</keyword>
<accession>A0A183HYX6</accession>
<dbReference type="GO" id="GO:0005634">
    <property type="term" value="C:nucleus"/>
    <property type="evidence" value="ECO:0007669"/>
    <property type="project" value="UniProtKB-SubCell"/>
</dbReference>
<dbReference type="InterPro" id="IPR009057">
    <property type="entry name" value="Homeodomain-like_sf"/>
</dbReference>
<dbReference type="EMBL" id="UZAJ01039905">
    <property type="protein sequence ID" value="VDP11925.1"/>
    <property type="molecule type" value="Genomic_DNA"/>
</dbReference>
<dbReference type="CDD" id="cd00086">
    <property type="entry name" value="homeodomain"/>
    <property type="match status" value="1"/>
</dbReference>
<evidence type="ECO:0000256" key="3">
    <source>
        <dbReference type="RuleBase" id="RU000682"/>
    </source>
</evidence>
<dbReference type="Gene3D" id="1.10.10.60">
    <property type="entry name" value="Homeodomain-like"/>
    <property type="match status" value="1"/>
</dbReference>
<feature type="compositionally biased region" description="Low complexity" evidence="4">
    <location>
        <begin position="184"/>
        <end position="200"/>
    </location>
</feature>
<evidence type="ECO:0000313" key="8">
    <source>
        <dbReference type="WBParaSite" id="OFLC_0001268901-mRNA-1"/>
    </source>
</evidence>
<dbReference type="SMART" id="SM00389">
    <property type="entry name" value="HOX"/>
    <property type="match status" value="1"/>
</dbReference>
<name>A0A183HYX6_9BILA</name>
<feature type="region of interest" description="Disordered" evidence="4">
    <location>
        <begin position="11"/>
        <end position="55"/>
    </location>
</feature>
<comment type="subcellular location">
    <subcellularLocation>
        <location evidence="1 2 3">Nucleus</location>
    </subcellularLocation>
</comment>
<dbReference type="Proteomes" id="UP000267606">
    <property type="component" value="Unassembled WGS sequence"/>
</dbReference>
<dbReference type="PANTHER" id="PTHR14618">
    <property type="entry name" value="HOMEODOX-CONTAINING PROTEIN 1 HMBOX1"/>
    <property type="match status" value="1"/>
</dbReference>
<organism evidence="8">
    <name type="scientific">Onchocerca flexuosa</name>
    <dbReference type="NCBI Taxonomy" id="387005"/>
    <lineage>
        <taxon>Eukaryota</taxon>
        <taxon>Metazoa</taxon>
        <taxon>Ecdysozoa</taxon>
        <taxon>Nematoda</taxon>
        <taxon>Chromadorea</taxon>
        <taxon>Rhabditida</taxon>
        <taxon>Spirurina</taxon>
        <taxon>Spiruromorpha</taxon>
        <taxon>Filarioidea</taxon>
        <taxon>Onchocercidae</taxon>
        <taxon>Onchocerca</taxon>
    </lineage>
</organism>
<dbReference type="WBParaSite" id="OFLC_0001268901-mRNA-1">
    <property type="protein sequence ID" value="OFLC_0001268901-mRNA-1"/>
    <property type="gene ID" value="OFLC_0001268901"/>
</dbReference>
<dbReference type="PROSITE" id="PS50071">
    <property type="entry name" value="HOMEOBOX_2"/>
    <property type="match status" value="1"/>
</dbReference>
<sequence length="353" mass="37850">MNFAPVPVTINASSSPSLPTTSPDQCAVQNSLPLSTTAGGTTSTGANDPATSTVATASAPIPPTCLLGQYNFEASFLADPSTRLETNGDGELIPQRRERYVFRPILIRILEGFFAQTPFPDLNRRIEIATACNQALQIDKKGVGLMPKEVVSPQVVANWFANKRKELRRRSNDEYNEANNVNLSQVSSPDAVSSPSPTASISNTPMETDRMGLDERIVASVATSVPISVPAVRPGNNPIEVETSLFSSQTTLVQTLTNPNNFCSKQDPESPISAALPIASTNCTNIDDTGRDSIDRATQQPQQPSDESSSSAGQCLAEIQCQLDLVNNSVLALVNPYNNQIHNSSDIHLLQIN</sequence>
<keyword evidence="7" id="KW-1185">Reference proteome</keyword>
<evidence type="ECO:0000256" key="2">
    <source>
        <dbReference type="PROSITE-ProRule" id="PRU00108"/>
    </source>
</evidence>
<proteinExistence type="predicted"/>
<keyword evidence="2 3" id="KW-0238">DNA-binding</keyword>
<evidence type="ECO:0000313" key="6">
    <source>
        <dbReference type="EMBL" id="VDP11925.1"/>
    </source>
</evidence>
<evidence type="ECO:0000256" key="4">
    <source>
        <dbReference type="SAM" id="MobiDB-lite"/>
    </source>
</evidence>
<feature type="region of interest" description="Disordered" evidence="4">
    <location>
        <begin position="283"/>
        <end position="311"/>
    </location>
</feature>
<dbReference type="InterPro" id="IPR001356">
    <property type="entry name" value="HD"/>
</dbReference>
<feature type="domain" description="Homeobox" evidence="5">
    <location>
        <begin position="93"/>
        <end position="170"/>
    </location>
</feature>
<dbReference type="SUPFAM" id="SSF46689">
    <property type="entry name" value="Homeodomain-like"/>
    <property type="match status" value="1"/>
</dbReference>
<feature type="region of interest" description="Disordered" evidence="4">
    <location>
        <begin position="170"/>
        <end position="207"/>
    </location>
</feature>
<reference evidence="8" key="1">
    <citation type="submission" date="2016-06" db="UniProtKB">
        <authorList>
            <consortium name="WormBaseParasite"/>
        </authorList>
    </citation>
    <scope>IDENTIFICATION</scope>
</reference>
<reference evidence="6 7" key="2">
    <citation type="submission" date="2018-11" db="EMBL/GenBank/DDBJ databases">
        <authorList>
            <consortium name="Pathogen Informatics"/>
        </authorList>
    </citation>
    <scope>NUCLEOTIDE SEQUENCE [LARGE SCALE GENOMIC DNA]</scope>
</reference>
<keyword evidence="2 3" id="KW-0371">Homeobox</keyword>
<feature type="compositionally biased region" description="Low complexity" evidence="4">
    <location>
        <begin position="299"/>
        <end position="311"/>
    </location>
</feature>
<dbReference type="FunFam" id="1.10.10.60:FF:000550">
    <property type="entry name" value="Homeobox domaincontaining protein"/>
    <property type="match status" value="1"/>
</dbReference>